<evidence type="ECO:0000259" key="12">
    <source>
        <dbReference type="Pfam" id="PF16113"/>
    </source>
</evidence>
<dbReference type="GO" id="GO:0006574">
    <property type="term" value="P:L-valine catabolic process"/>
    <property type="evidence" value="ECO:0007669"/>
    <property type="project" value="TreeGrafter"/>
</dbReference>
<evidence type="ECO:0000256" key="8">
    <source>
        <dbReference type="ARBA" id="ARBA00022801"/>
    </source>
</evidence>
<dbReference type="InterPro" id="IPR045004">
    <property type="entry name" value="ECH_dom"/>
</dbReference>
<dbReference type="NCBIfam" id="NF004127">
    <property type="entry name" value="PRK05617.1"/>
    <property type="match status" value="1"/>
</dbReference>
<keyword evidence="7" id="KW-0101">Branched-chain amino acid catabolism</keyword>
<dbReference type="SUPFAM" id="SSF52096">
    <property type="entry name" value="ClpP/crotonase"/>
    <property type="match status" value="1"/>
</dbReference>
<evidence type="ECO:0000313" key="14">
    <source>
        <dbReference type="Proteomes" id="UP001152320"/>
    </source>
</evidence>
<evidence type="ECO:0000256" key="11">
    <source>
        <dbReference type="ARBA" id="ARBA00031181"/>
    </source>
</evidence>
<dbReference type="PANTHER" id="PTHR43176">
    <property type="entry name" value="3-HYDROXYISOBUTYRYL-COA HYDROLASE-RELATED"/>
    <property type="match status" value="1"/>
</dbReference>
<dbReference type="Pfam" id="PF16113">
    <property type="entry name" value="ECH_2"/>
    <property type="match status" value="1"/>
</dbReference>
<dbReference type="InterPro" id="IPR032259">
    <property type="entry name" value="HIBYL-CoA-H"/>
</dbReference>
<comment type="caution">
    <text evidence="13">The sequence shown here is derived from an EMBL/GenBank/DDBJ whole genome shotgun (WGS) entry which is preliminary data.</text>
</comment>
<evidence type="ECO:0000256" key="6">
    <source>
        <dbReference type="ARBA" id="ARBA00016714"/>
    </source>
</evidence>
<keyword evidence="8 13" id="KW-0378">Hydrolase</keyword>
<comment type="similarity">
    <text evidence="4">Belongs to the enoyl-CoA hydratase/isomerase family.</text>
</comment>
<dbReference type="GO" id="GO:0003860">
    <property type="term" value="F:3-hydroxyisobutyryl-CoA hydrolase activity"/>
    <property type="evidence" value="ECO:0007669"/>
    <property type="project" value="UniProtKB-EC"/>
</dbReference>
<evidence type="ECO:0000256" key="5">
    <source>
        <dbReference type="ARBA" id="ARBA00011915"/>
    </source>
</evidence>
<dbReference type="Gene3D" id="3.90.226.10">
    <property type="entry name" value="2-enoyl-CoA Hydratase, Chain A, domain 1"/>
    <property type="match status" value="1"/>
</dbReference>
<evidence type="ECO:0000256" key="3">
    <source>
        <dbReference type="ARBA" id="ARBA00005109"/>
    </source>
</evidence>
<evidence type="ECO:0000256" key="1">
    <source>
        <dbReference type="ARBA" id="ARBA00001709"/>
    </source>
</evidence>
<dbReference type="GO" id="GO:0005739">
    <property type="term" value="C:mitochondrion"/>
    <property type="evidence" value="ECO:0007669"/>
    <property type="project" value="UniProtKB-SubCell"/>
</dbReference>
<dbReference type="EC" id="3.1.2.4" evidence="5"/>
<dbReference type="AlphaFoldDB" id="A0A9Q1BSE1"/>
<evidence type="ECO:0000256" key="7">
    <source>
        <dbReference type="ARBA" id="ARBA00022456"/>
    </source>
</evidence>
<feature type="domain" description="Enoyl-CoA hydratase/isomerase" evidence="12">
    <location>
        <begin position="35"/>
        <end position="363"/>
    </location>
</feature>
<organism evidence="13 14">
    <name type="scientific">Holothuria leucospilota</name>
    <name type="common">Black long sea cucumber</name>
    <name type="synonym">Mertensiothuria leucospilota</name>
    <dbReference type="NCBI Taxonomy" id="206669"/>
    <lineage>
        <taxon>Eukaryota</taxon>
        <taxon>Metazoa</taxon>
        <taxon>Echinodermata</taxon>
        <taxon>Eleutherozoa</taxon>
        <taxon>Echinozoa</taxon>
        <taxon>Holothuroidea</taxon>
        <taxon>Aspidochirotacea</taxon>
        <taxon>Aspidochirotida</taxon>
        <taxon>Holothuriidae</taxon>
        <taxon>Holothuria</taxon>
    </lineage>
</organism>
<dbReference type="FunFam" id="3.90.226.10:FF:000026">
    <property type="entry name" value="3-hydroxyisobutyryl-CoA hydrolase, mitochondrial"/>
    <property type="match status" value="1"/>
</dbReference>
<protein>
    <recommendedName>
        <fullName evidence="6">3-hydroxyisobutyryl-CoA hydrolase, mitochondrial</fullName>
        <ecNumber evidence="5">3.1.2.4</ecNumber>
    </recommendedName>
    <alternativeName>
        <fullName evidence="11">3-hydroxyisobutyryl-coenzyme A hydrolase</fullName>
    </alternativeName>
</protein>
<comment type="catalytic activity">
    <reaction evidence="1">
        <text>3-hydroxy-2-methylpropanoyl-CoA + H2O = 3-hydroxy-2-methylpropanoate + CoA + H(+)</text>
        <dbReference type="Rhea" id="RHEA:20888"/>
        <dbReference type="ChEBI" id="CHEBI:11805"/>
        <dbReference type="ChEBI" id="CHEBI:15377"/>
        <dbReference type="ChEBI" id="CHEBI:15378"/>
        <dbReference type="ChEBI" id="CHEBI:57287"/>
        <dbReference type="ChEBI" id="CHEBI:57340"/>
        <dbReference type="EC" id="3.1.2.4"/>
    </reaction>
</comment>
<keyword evidence="9" id="KW-0496">Mitochondrion</keyword>
<keyword evidence="14" id="KW-1185">Reference proteome</keyword>
<dbReference type="Proteomes" id="UP001152320">
    <property type="component" value="Chromosome 12"/>
</dbReference>
<evidence type="ECO:0000256" key="4">
    <source>
        <dbReference type="ARBA" id="ARBA00005254"/>
    </source>
</evidence>
<dbReference type="CDD" id="cd06558">
    <property type="entry name" value="crotonase-like"/>
    <property type="match status" value="1"/>
</dbReference>
<proteinExistence type="inferred from homology"/>
<evidence type="ECO:0000256" key="2">
    <source>
        <dbReference type="ARBA" id="ARBA00004173"/>
    </source>
</evidence>
<accession>A0A9Q1BSE1</accession>
<name>A0A9Q1BSE1_HOLLE</name>
<evidence type="ECO:0000256" key="10">
    <source>
        <dbReference type="ARBA" id="ARBA00024871"/>
    </source>
</evidence>
<dbReference type="OrthoDB" id="1737613at2759"/>
<comment type="function">
    <text evidence="10">Hydrolyzes 3-hydroxyisobutyryl-CoA (HIBYL-CoA), a saline catabolite. Has high activity toward isobutyryl-CoA. Could be an isobutyryl-CoA dehydrogenase that functions in valine catabolism. Also hydrolyzes 3-hydroxypropanoyl-CoA.</text>
</comment>
<sequence length="373" mass="41642">MKLQRLQHLLKHMRMSSSLSGTRDDLLLETVKGKGVITLNRPKILNVFNLSMIRRIHQQLEEWDSDDSTSLVIIKGAGDKAFCAGGDIKVVTESGRKGDGYSVDLFREEYSLNYKMAMMKKPLIAIVNGIAMGGGVGLSVHGRYRVATERAMFAMPETAIGLFPDAGAGYVLPRMKGRLGTFLGLTGHRLKGEDTLHAGYATHYVESSKVDDLEQALLELKNPSAEKVDEIVNHYHDKCQIDRDKPFLLASHQEDIDRLFSGDTVEEIFEALHQDGSEWALKQLGVLKKMSPTSLKLGLHLLREGAKLDMAAVMTLEYRMSQGCMRGHDFYEGVRALLVDKDGNPQWNPAKVEDVTAEILDDHCRPLDNDLYL</sequence>
<evidence type="ECO:0000313" key="13">
    <source>
        <dbReference type="EMBL" id="KAJ8032298.1"/>
    </source>
</evidence>
<comment type="pathway">
    <text evidence="3">Amino-acid degradation; L-valine degradation.</text>
</comment>
<reference evidence="13" key="1">
    <citation type="submission" date="2021-10" db="EMBL/GenBank/DDBJ databases">
        <title>Tropical sea cucumber genome reveals ecological adaptation and Cuvierian tubules defense mechanism.</title>
        <authorList>
            <person name="Chen T."/>
        </authorList>
    </citation>
    <scope>NUCLEOTIDE SEQUENCE</scope>
    <source>
        <strain evidence="13">Nanhai2018</strain>
        <tissue evidence="13">Muscle</tissue>
    </source>
</reference>
<dbReference type="InterPro" id="IPR029045">
    <property type="entry name" value="ClpP/crotonase-like_dom_sf"/>
</dbReference>
<dbReference type="PANTHER" id="PTHR43176:SF3">
    <property type="entry name" value="3-HYDROXYISOBUTYRYL-COA HYDROLASE, MITOCHONDRIAL"/>
    <property type="match status" value="1"/>
</dbReference>
<evidence type="ECO:0000256" key="9">
    <source>
        <dbReference type="ARBA" id="ARBA00023128"/>
    </source>
</evidence>
<dbReference type="EMBL" id="JAIZAY010000012">
    <property type="protein sequence ID" value="KAJ8032298.1"/>
    <property type="molecule type" value="Genomic_DNA"/>
</dbReference>
<gene>
    <name evidence="13" type="ORF">HOLleu_25787</name>
</gene>
<comment type="subcellular location">
    <subcellularLocation>
        <location evidence="2">Mitochondrion</location>
    </subcellularLocation>
</comment>